<evidence type="ECO:0000256" key="1">
    <source>
        <dbReference type="SAM" id="MobiDB-lite"/>
    </source>
</evidence>
<dbReference type="Proteomes" id="UP000604825">
    <property type="component" value="Unassembled WGS sequence"/>
</dbReference>
<organism evidence="2 3">
    <name type="scientific">Miscanthus lutarioriparius</name>
    <dbReference type="NCBI Taxonomy" id="422564"/>
    <lineage>
        <taxon>Eukaryota</taxon>
        <taxon>Viridiplantae</taxon>
        <taxon>Streptophyta</taxon>
        <taxon>Embryophyta</taxon>
        <taxon>Tracheophyta</taxon>
        <taxon>Spermatophyta</taxon>
        <taxon>Magnoliopsida</taxon>
        <taxon>Liliopsida</taxon>
        <taxon>Poales</taxon>
        <taxon>Poaceae</taxon>
        <taxon>PACMAD clade</taxon>
        <taxon>Panicoideae</taxon>
        <taxon>Andropogonodae</taxon>
        <taxon>Andropogoneae</taxon>
        <taxon>Saccharinae</taxon>
        <taxon>Miscanthus</taxon>
    </lineage>
</organism>
<evidence type="ECO:0000313" key="2">
    <source>
        <dbReference type="EMBL" id="CAD6257162.1"/>
    </source>
</evidence>
<reference evidence="2" key="1">
    <citation type="submission" date="2020-10" db="EMBL/GenBank/DDBJ databases">
        <authorList>
            <person name="Han B."/>
            <person name="Lu T."/>
            <person name="Zhao Q."/>
            <person name="Huang X."/>
            <person name="Zhao Y."/>
        </authorList>
    </citation>
    <scope>NUCLEOTIDE SEQUENCE</scope>
</reference>
<dbReference type="AlphaFoldDB" id="A0A811QFM3"/>
<evidence type="ECO:0000313" key="3">
    <source>
        <dbReference type="Proteomes" id="UP000604825"/>
    </source>
</evidence>
<proteinExistence type="predicted"/>
<accession>A0A811QFM3</accession>
<name>A0A811QFM3_9POAL</name>
<gene>
    <name evidence="2" type="ORF">NCGR_LOCUS40652</name>
</gene>
<sequence>MRRGREAVPHLAWEPSASLLPLAPSHGEEMLELGPPPLLVLSAGRQVAIVGKKASVAAARKKATSDGAGTAPQRPCAPSPTGGMQRTSSC</sequence>
<feature type="region of interest" description="Disordered" evidence="1">
    <location>
        <begin position="59"/>
        <end position="90"/>
    </location>
</feature>
<dbReference type="EMBL" id="CAJGYO010000010">
    <property type="protein sequence ID" value="CAD6257162.1"/>
    <property type="molecule type" value="Genomic_DNA"/>
</dbReference>
<protein>
    <submittedName>
        <fullName evidence="2">Uncharacterized protein</fullName>
    </submittedName>
</protein>
<keyword evidence="3" id="KW-1185">Reference proteome</keyword>
<comment type="caution">
    <text evidence="2">The sequence shown here is derived from an EMBL/GenBank/DDBJ whole genome shotgun (WGS) entry which is preliminary data.</text>
</comment>